<dbReference type="CDD" id="cd22366">
    <property type="entry name" value="XisH-like"/>
    <property type="match status" value="1"/>
</dbReference>
<dbReference type="Proteomes" id="UP000320055">
    <property type="component" value="Unassembled WGS sequence"/>
</dbReference>
<dbReference type="InterPro" id="IPR011335">
    <property type="entry name" value="Restrct_endonuc-II-like"/>
</dbReference>
<proteinExistence type="predicted"/>
<dbReference type="EMBL" id="CAACVJ010000285">
    <property type="protein sequence ID" value="VEP15641.1"/>
    <property type="molecule type" value="Genomic_DNA"/>
</dbReference>
<dbReference type="RefSeq" id="WP_144874426.1">
    <property type="nucleotide sequence ID" value="NZ_LR214091.1"/>
</dbReference>
<dbReference type="InterPro" id="IPR011856">
    <property type="entry name" value="tRNA_endonuc-like_dom_sf"/>
</dbReference>
<dbReference type="Pfam" id="PF08814">
    <property type="entry name" value="XisH"/>
    <property type="match status" value="1"/>
</dbReference>
<organism evidence="1 2">
    <name type="scientific">Hyella patelloides LEGE 07179</name>
    <dbReference type="NCBI Taxonomy" id="945734"/>
    <lineage>
        <taxon>Bacteria</taxon>
        <taxon>Bacillati</taxon>
        <taxon>Cyanobacteriota</taxon>
        <taxon>Cyanophyceae</taxon>
        <taxon>Pleurocapsales</taxon>
        <taxon>Hyellaceae</taxon>
        <taxon>Hyella</taxon>
    </lineage>
</organism>
<gene>
    <name evidence="1" type="ORF">H1P_3550004</name>
</gene>
<dbReference type="SUPFAM" id="SSF52980">
    <property type="entry name" value="Restriction endonuclease-like"/>
    <property type="match status" value="1"/>
</dbReference>
<keyword evidence="2" id="KW-1185">Reference proteome</keyword>
<dbReference type="Gene3D" id="3.40.1350.10">
    <property type="match status" value="1"/>
</dbReference>
<sequence length="162" mass="18371">MPAKDIYHETVKNAMIKAGWTITHDPYRLRLTKGKNLFIDLGAEQLIAATKDTEKIAVEIKSFRRASDMKDLEEAVGQFVLYDRLLQRYEPERKLYQGFRLGRQMADGRWQMADGSTSNLSLWFKTPSSKGGLGSVGVKTPSEQVNFCPLPSFFCLLLFSSN</sequence>
<evidence type="ECO:0000313" key="1">
    <source>
        <dbReference type="EMBL" id="VEP15641.1"/>
    </source>
</evidence>
<reference evidence="1 2" key="1">
    <citation type="submission" date="2019-01" db="EMBL/GenBank/DDBJ databases">
        <authorList>
            <person name="Brito A."/>
        </authorList>
    </citation>
    <scope>NUCLEOTIDE SEQUENCE [LARGE SCALE GENOMIC DNA]</scope>
    <source>
        <strain evidence="1">1</strain>
    </source>
</reference>
<dbReference type="OrthoDB" id="456752at2"/>
<accession>A0A563VW54</accession>
<name>A0A563VW54_9CYAN</name>
<dbReference type="InterPro" id="IPR014919">
    <property type="entry name" value="XisH"/>
</dbReference>
<dbReference type="AlphaFoldDB" id="A0A563VW54"/>
<dbReference type="GO" id="GO:0003676">
    <property type="term" value="F:nucleic acid binding"/>
    <property type="evidence" value="ECO:0007669"/>
    <property type="project" value="InterPro"/>
</dbReference>
<evidence type="ECO:0000313" key="2">
    <source>
        <dbReference type="Proteomes" id="UP000320055"/>
    </source>
</evidence>
<evidence type="ECO:0008006" key="3">
    <source>
        <dbReference type="Google" id="ProtNLM"/>
    </source>
</evidence>
<protein>
    <recommendedName>
        <fullName evidence="3">XisH protein</fullName>
    </recommendedName>
</protein>